<dbReference type="AlphaFoldDB" id="A0AAW1V759"/>
<sequence>MVIDGHSRIREIEKQERKILRKIYGPINRNEIWMKRPQNELHQKTNTITEEIRKRRAKFYAHVYRMKQSRIPKKLLDIIIIVNSNSKCETEWLR</sequence>
<organism evidence="1 2">
    <name type="scientific">Henosepilachna vigintioctopunctata</name>
    <dbReference type="NCBI Taxonomy" id="420089"/>
    <lineage>
        <taxon>Eukaryota</taxon>
        <taxon>Metazoa</taxon>
        <taxon>Ecdysozoa</taxon>
        <taxon>Arthropoda</taxon>
        <taxon>Hexapoda</taxon>
        <taxon>Insecta</taxon>
        <taxon>Pterygota</taxon>
        <taxon>Neoptera</taxon>
        <taxon>Endopterygota</taxon>
        <taxon>Coleoptera</taxon>
        <taxon>Polyphaga</taxon>
        <taxon>Cucujiformia</taxon>
        <taxon>Coccinelloidea</taxon>
        <taxon>Coccinellidae</taxon>
        <taxon>Epilachninae</taxon>
        <taxon>Epilachnini</taxon>
        <taxon>Henosepilachna</taxon>
    </lineage>
</organism>
<gene>
    <name evidence="1" type="ORF">WA026_010566</name>
</gene>
<dbReference type="EMBL" id="JARQZJ010000125">
    <property type="protein sequence ID" value="KAK9890485.1"/>
    <property type="molecule type" value="Genomic_DNA"/>
</dbReference>
<comment type="caution">
    <text evidence="1">The sequence shown here is derived from an EMBL/GenBank/DDBJ whole genome shotgun (WGS) entry which is preliminary data.</text>
</comment>
<protein>
    <recommendedName>
        <fullName evidence="3">Ribosomal protein S14</fullName>
    </recommendedName>
</protein>
<reference evidence="1 2" key="1">
    <citation type="submission" date="2023-03" db="EMBL/GenBank/DDBJ databases">
        <title>Genome insight into feeding habits of ladybird beetles.</title>
        <authorList>
            <person name="Li H.-S."/>
            <person name="Huang Y.-H."/>
            <person name="Pang H."/>
        </authorList>
    </citation>
    <scope>NUCLEOTIDE SEQUENCE [LARGE SCALE GENOMIC DNA]</scope>
    <source>
        <strain evidence="1">SYSU_2023b</strain>
        <tissue evidence="1">Whole body</tissue>
    </source>
</reference>
<evidence type="ECO:0000313" key="2">
    <source>
        <dbReference type="Proteomes" id="UP001431783"/>
    </source>
</evidence>
<dbReference type="Proteomes" id="UP001431783">
    <property type="component" value="Unassembled WGS sequence"/>
</dbReference>
<evidence type="ECO:0008006" key="3">
    <source>
        <dbReference type="Google" id="ProtNLM"/>
    </source>
</evidence>
<proteinExistence type="predicted"/>
<keyword evidence="2" id="KW-1185">Reference proteome</keyword>
<name>A0AAW1V759_9CUCU</name>
<evidence type="ECO:0000313" key="1">
    <source>
        <dbReference type="EMBL" id="KAK9890485.1"/>
    </source>
</evidence>
<accession>A0AAW1V759</accession>